<keyword evidence="7 9" id="KW-0119">Carbohydrate metabolism</keyword>
<dbReference type="InterPro" id="IPR050955">
    <property type="entry name" value="Plant_Biomass_Hydrol_Est"/>
</dbReference>
<feature type="domain" description="CBM1" evidence="10">
    <location>
        <begin position="369"/>
        <end position="383"/>
    </location>
</feature>
<accession>A0AAN7ULF3</accession>
<organism evidence="11 12">
    <name type="scientific">Xylaria bambusicola</name>
    <dbReference type="NCBI Taxonomy" id="326684"/>
    <lineage>
        <taxon>Eukaryota</taxon>
        <taxon>Fungi</taxon>
        <taxon>Dikarya</taxon>
        <taxon>Ascomycota</taxon>
        <taxon>Pezizomycotina</taxon>
        <taxon>Sordariomycetes</taxon>
        <taxon>Xylariomycetidae</taxon>
        <taxon>Xylariales</taxon>
        <taxon>Xylariaceae</taxon>
        <taxon>Xylaria</taxon>
    </lineage>
</organism>
<keyword evidence="4" id="KW-0732">Signal</keyword>
<evidence type="ECO:0000259" key="10">
    <source>
        <dbReference type="Pfam" id="PF00734"/>
    </source>
</evidence>
<dbReference type="AlphaFoldDB" id="A0AAN7ULF3"/>
<comment type="similarity">
    <text evidence="9">Belongs to the carbohydrate esterase 1 (CE1) family.</text>
</comment>
<evidence type="ECO:0000256" key="8">
    <source>
        <dbReference type="ARBA" id="ARBA00023326"/>
    </source>
</evidence>
<keyword evidence="3 9" id="KW-0964">Secreted</keyword>
<comment type="function">
    <text evidence="9">Esterase involved in the hydrolysis of xylan, a major structural heterogeneous polysaccharide found in plant biomass representing the second most abundant polysaccharide in the biosphere, after cellulose.</text>
</comment>
<dbReference type="GO" id="GO:0052689">
    <property type="term" value="F:carboxylic ester hydrolase activity"/>
    <property type="evidence" value="ECO:0007669"/>
    <property type="project" value="UniProtKB-KW"/>
</dbReference>
<dbReference type="GO" id="GO:0030248">
    <property type="term" value="F:cellulose binding"/>
    <property type="evidence" value="ECO:0007669"/>
    <property type="project" value="InterPro"/>
</dbReference>
<comment type="caution">
    <text evidence="11">The sequence shown here is derived from an EMBL/GenBank/DDBJ whole genome shotgun (WGS) entry which is preliminary data.</text>
</comment>
<gene>
    <name evidence="11" type="ORF">RRF57_010543</name>
</gene>
<evidence type="ECO:0000256" key="7">
    <source>
        <dbReference type="ARBA" id="ARBA00023277"/>
    </source>
</evidence>
<evidence type="ECO:0000256" key="3">
    <source>
        <dbReference type="ARBA" id="ARBA00022525"/>
    </source>
</evidence>
<comment type="subcellular location">
    <subcellularLocation>
        <location evidence="1 9">Secreted</location>
    </subcellularLocation>
</comment>
<dbReference type="Pfam" id="PF00734">
    <property type="entry name" value="CBM_1"/>
    <property type="match status" value="1"/>
</dbReference>
<evidence type="ECO:0000256" key="5">
    <source>
        <dbReference type="ARBA" id="ARBA00022801"/>
    </source>
</evidence>
<protein>
    <recommendedName>
        <fullName evidence="9">Carboxylic ester hydrolase</fullName>
        <ecNumber evidence="9">3.1.1.-</ecNumber>
    </recommendedName>
</protein>
<dbReference type="Gene3D" id="3.40.50.1820">
    <property type="entry name" value="alpha/beta hydrolase"/>
    <property type="match status" value="1"/>
</dbReference>
<evidence type="ECO:0000256" key="9">
    <source>
        <dbReference type="RuleBase" id="RU367147"/>
    </source>
</evidence>
<evidence type="ECO:0000256" key="2">
    <source>
        <dbReference type="ARBA" id="ARBA00022487"/>
    </source>
</evidence>
<keyword evidence="6" id="KW-0325">Glycoprotein</keyword>
<dbReference type="SUPFAM" id="SSF53474">
    <property type="entry name" value="alpha/beta-Hydrolases"/>
    <property type="match status" value="2"/>
</dbReference>
<keyword evidence="8 9" id="KW-0624">Polysaccharide degradation</keyword>
<dbReference type="InterPro" id="IPR029058">
    <property type="entry name" value="AB_hydrolase_fold"/>
</dbReference>
<evidence type="ECO:0000256" key="1">
    <source>
        <dbReference type="ARBA" id="ARBA00004613"/>
    </source>
</evidence>
<keyword evidence="2 9" id="KW-0719">Serine esterase</keyword>
<dbReference type="NCBIfam" id="TIGR01840">
    <property type="entry name" value="esterase_phb"/>
    <property type="match status" value="1"/>
</dbReference>
<dbReference type="EC" id="3.1.1.-" evidence="9"/>
<dbReference type="EMBL" id="JAWHQM010000045">
    <property type="protein sequence ID" value="KAK5634830.1"/>
    <property type="molecule type" value="Genomic_DNA"/>
</dbReference>
<dbReference type="Pfam" id="PF10503">
    <property type="entry name" value="Esterase_PHB"/>
    <property type="match status" value="1"/>
</dbReference>
<sequence>MIQPAASGLAQILRPGWELVGAAPGGTTSSEQITTPCFFIMRFLTTAVTSALALCGIAAAGVLERRASLQQVTNFGANTSGTKMYIYVPSKLATNPAVVVAIHYCTGTANAYYAGTPYAGLADRYGFIVIYPESPYSGTCWDVSSRAALTHNGGADSNSIVNMVSYVLDKYNGDKSRVFVTGSSSGAMMTNVLAATYPDVFAAGIVYAGVPATCFYTGTVNGWNSTCSQGKLDLTQEYWANQARNAYPGYNGPRPRMRIHHGTADTTLNVQNYYETIKQWTGVFGYSATASKTYPNTPASPYTRYVFGPNVEGVLGSGVTHDIKIFGDADMEWFGFTGSSPTTTTASSPSSTLTTSATATTTVSAGAAHYAQCGGIGWSGATSHKTIPNAFDVTLSHIE</sequence>
<proteinExistence type="inferred from homology"/>
<dbReference type="PANTHER" id="PTHR43037">
    <property type="entry name" value="UNNAMED PRODUCT-RELATED"/>
    <property type="match status" value="1"/>
</dbReference>
<keyword evidence="5 9" id="KW-0378">Hydrolase</keyword>
<evidence type="ECO:0000313" key="11">
    <source>
        <dbReference type="EMBL" id="KAK5634830.1"/>
    </source>
</evidence>
<dbReference type="InterPro" id="IPR000254">
    <property type="entry name" value="CBD"/>
</dbReference>
<dbReference type="PANTHER" id="PTHR43037:SF3">
    <property type="entry name" value="FERULOYL ESTERASE B"/>
    <property type="match status" value="1"/>
</dbReference>
<evidence type="ECO:0000256" key="4">
    <source>
        <dbReference type="ARBA" id="ARBA00022729"/>
    </source>
</evidence>
<dbReference type="InterPro" id="IPR010126">
    <property type="entry name" value="Esterase_phb"/>
</dbReference>
<dbReference type="Proteomes" id="UP001305414">
    <property type="component" value="Unassembled WGS sequence"/>
</dbReference>
<dbReference type="GO" id="GO:0045493">
    <property type="term" value="P:xylan catabolic process"/>
    <property type="evidence" value="ECO:0007669"/>
    <property type="project" value="UniProtKB-UniRule"/>
</dbReference>
<reference evidence="11 12" key="1">
    <citation type="submission" date="2023-10" db="EMBL/GenBank/DDBJ databases">
        <title>Draft genome sequence of Xylaria bambusicola isolate GMP-LS, the root and basal stem rot pathogen of sugarcane in Indonesia.</title>
        <authorList>
            <person name="Selvaraj P."/>
            <person name="Muralishankar V."/>
            <person name="Muruganantham S."/>
            <person name="Sp S."/>
            <person name="Haryani S."/>
            <person name="Lau K.J.X."/>
            <person name="Naqvi N.I."/>
        </authorList>
    </citation>
    <scope>NUCLEOTIDE SEQUENCE [LARGE SCALE GENOMIC DNA]</scope>
    <source>
        <strain evidence="11">GMP-LS</strain>
    </source>
</reference>
<evidence type="ECO:0000256" key="6">
    <source>
        <dbReference type="ARBA" id="ARBA00023180"/>
    </source>
</evidence>
<keyword evidence="12" id="KW-1185">Reference proteome</keyword>
<dbReference type="GO" id="GO:0005576">
    <property type="term" value="C:extracellular region"/>
    <property type="evidence" value="ECO:0007669"/>
    <property type="project" value="UniProtKB-SubCell"/>
</dbReference>
<evidence type="ECO:0000313" key="12">
    <source>
        <dbReference type="Proteomes" id="UP001305414"/>
    </source>
</evidence>
<name>A0AAN7ULF3_9PEZI</name>